<dbReference type="OrthoDB" id="9995434at2759"/>
<dbReference type="PANTHER" id="PTHR43763:SF6">
    <property type="entry name" value="XAA-PRO AMINOPEPTIDASE 1"/>
    <property type="match status" value="1"/>
</dbReference>
<reference evidence="2 3" key="1">
    <citation type="submission" date="2014-10" db="EMBL/GenBank/DDBJ databases">
        <title>Draft genome of the hookworm Ancylostoma caninum.</title>
        <authorList>
            <person name="Mitreva M."/>
        </authorList>
    </citation>
    <scope>NUCLEOTIDE SEQUENCE [LARGE SCALE GENOMIC DNA]</scope>
    <source>
        <strain evidence="2 3">Baltimore</strain>
    </source>
</reference>
<dbReference type="InterPro" id="IPR029149">
    <property type="entry name" value="Creatin/AminoP/Spt16_N"/>
</dbReference>
<evidence type="ECO:0000313" key="3">
    <source>
        <dbReference type="Proteomes" id="UP000252519"/>
    </source>
</evidence>
<dbReference type="InterPro" id="IPR050422">
    <property type="entry name" value="X-Pro_aminopeptidase_P"/>
</dbReference>
<evidence type="ECO:0000259" key="1">
    <source>
        <dbReference type="Pfam" id="PF01321"/>
    </source>
</evidence>
<feature type="domain" description="Creatinase N-terminal" evidence="1">
    <location>
        <begin position="69"/>
        <end position="159"/>
    </location>
</feature>
<organism evidence="2 3">
    <name type="scientific">Ancylostoma caninum</name>
    <name type="common">Dog hookworm</name>
    <dbReference type="NCBI Taxonomy" id="29170"/>
    <lineage>
        <taxon>Eukaryota</taxon>
        <taxon>Metazoa</taxon>
        <taxon>Ecdysozoa</taxon>
        <taxon>Nematoda</taxon>
        <taxon>Chromadorea</taxon>
        <taxon>Rhabditida</taxon>
        <taxon>Rhabditina</taxon>
        <taxon>Rhabditomorpha</taxon>
        <taxon>Strongyloidea</taxon>
        <taxon>Ancylostomatidae</taxon>
        <taxon>Ancylostomatinae</taxon>
        <taxon>Ancylostoma</taxon>
    </lineage>
</organism>
<dbReference type="Gene3D" id="3.90.230.10">
    <property type="entry name" value="Creatinase/methionine aminopeptidase superfamily"/>
    <property type="match status" value="1"/>
</dbReference>
<dbReference type="EMBL" id="JOJR01000024">
    <property type="protein sequence ID" value="RCN50362.1"/>
    <property type="molecule type" value="Genomic_DNA"/>
</dbReference>
<dbReference type="SUPFAM" id="SSF53092">
    <property type="entry name" value="Creatinase/prolidase N-terminal domain"/>
    <property type="match status" value="1"/>
</dbReference>
<dbReference type="Pfam" id="PF16189">
    <property type="entry name" value="Creatinase_N_2"/>
    <property type="match status" value="1"/>
</dbReference>
<dbReference type="InterPro" id="IPR000587">
    <property type="entry name" value="Creatinase_N"/>
</dbReference>
<name>A0A368H169_ANCCA</name>
<comment type="caution">
    <text evidence="2">The sequence shown here is derived from an EMBL/GenBank/DDBJ whole genome shotgun (WGS) entry which is preliminary data.</text>
</comment>
<keyword evidence="3" id="KW-1185">Reference proteome</keyword>
<dbReference type="InterPro" id="IPR036005">
    <property type="entry name" value="Creatinase/aminopeptidase-like"/>
</dbReference>
<dbReference type="Pfam" id="PF01321">
    <property type="entry name" value="Creatinase_N"/>
    <property type="match status" value="1"/>
</dbReference>
<dbReference type="AlphaFoldDB" id="A0A368H169"/>
<dbReference type="Gene3D" id="3.40.350.10">
    <property type="entry name" value="Creatinase/prolidase N-terminal domain"/>
    <property type="match status" value="2"/>
</dbReference>
<dbReference type="PANTHER" id="PTHR43763">
    <property type="entry name" value="XAA-PRO AMINOPEPTIDASE 1"/>
    <property type="match status" value="1"/>
</dbReference>
<accession>A0A368H169</accession>
<dbReference type="STRING" id="29170.A0A368H169"/>
<evidence type="ECO:0000313" key="2">
    <source>
        <dbReference type="EMBL" id="RCN50362.1"/>
    </source>
</evidence>
<gene>
    <name evidence="2" type="ORF">ANCCAN_03586</name>
</gene>
<proteinExistence type="predicted"/>
<dbReference type="Proteomes" id="UP000252519">
    <property type="component" value="Unassembled WGS sequence"/>
</dbReference>
<sequence>MATAHLRSFQPVYPRFLLKRAMSCTADLLRGRFGCQEVLAVTKGPPIKAYLLPSTDAHQSEYLAEHDFRVKFLTGFTGSNAYVAVTNQKAVLWTDGRYFTQAAEQLVPPFTLLKQGQADSISVEDFVVENLDAGDWVGVDPALHTFEGGQKLVKTLEGMGLHVAPVKDNLVDELWKNRPPLQSKGPIVLSLQEHGRETEDKLRELRERIGRKKCSSIILTALDDIMWLLNIRGFDIKHNPLVYSYLLITPDEVHLFMDKADETMRAYLKQKQVVLHPYNEAYVYVSNWNDQQKASNKDNHRVFVPTSTNYLFGSLFESMSVVDNSPVQVMKGVKNSVEMEGMRNSHIRDSAELVSFLMKLEEELMAGHTLTEVEAAARIDLMRSKVEKYVDLR</sequence>
<protein>
    <recommendedName>
        <fullName evidence="1">Creatinase N-terminal domain-containing protein</fullName>
    </recommendedName>
</protein>